<comment type="similarity">
    <text evidence="1">Belongs to the aldo/keto reductase family.</text>
</comment>
<accession>A0A0F4ZKX7</accession>
<evidence type="ECO:0000256" key="1">
    <source>
        <dbReference type="ARBA" id="ARBA00007905"/>
    </source>
</evidence>
<dbReference type="Pfam" id="PF00248">
    <property type="entry name" value="Aldo_ket_red"/>
    <property type="match status" value="1"/>
</dbReference>
<dbReference type="GO" id="GO:0016652">
    <property type="term" value="F:oxidoreductase activity, acting on NAD(P)H as acceptor"/>
    <property type="evidence" value="ECO:0007669"/>
    <property type="project" value="InterPro"/>
</dbReference>
<dbReference type="PRINTS" id="PR00069">
    <property type="entry name" value="ALDKETRDTASE"/>
</dbReference>
<comment type="caution">
    <text evidence="8">The sequence shown here is derived from an EMBL/GenBank/DDBJ whole genome shotgun (WGS) entry which is preliminary data.</text>
</comment>
<proteinExistence type="inferred from homology"/>
<dbReference type="EMBL" id="LAEV01000251">
    <property type="protein sequence ID" value="KKA30786.1"/>
    <property type="molecule type" value="Genomic_DNA"/>
</dbReference>
<dbReference type="Gene3D" id="3.20.20.100">
    <property type="entry name" value="NADP-dependent oxidoreductase domain"/>
    <property type="match status" value="1"/>
</dbReference>
<feature type="domain" description="NADP-dependent oxidoreductase" evidence="7">
    <location>
        <begin position="21"/>
        <end position="269"/>
    </location>
</feature>
<dbReference type="FunFam" id="3.20.20.100:FF:000002">
    <property type="entry name" value="2,5-diketo-D-gluconic acid reductase A"/>
    <property type="match status" value="1"/>
</dbReference>
<dbReference type="PIRSF" id="PIRSF000097">
    <property type="entry name" value="AKR"/>
    <property type="match status" value="1"/>
</dbReference>
<protein>
    <recommendedName>
        <fullName evidence="7">NADP-dependent oxidoreductase domain-containing protein</fullName>
    </recommendedName>
</protein>
<feature type="active site" description="Proton donor" evidence="4">
    <location>
        <position position="58"/>
    </location>
</feature>
<feature type="site" description="Lowers pKa of active site Tyr" evidence="6">
    <location>
        <position position="83"/>
    </location>
</feature>
<dbReference type="InterPro" id="IPR044494">
    <property type="entry name" value="AKR3C2/3"/>
</dbReference>
<reference evidence="8 9" key="1">
    <citation type="submission" date="2015-03" db="EMBL/GenBank/DDBJ databases">
        <authorList>
            <person name="Radwan O."/>
            <person name="Al-Naeli F.A."/>
            <person name="Rendon G.A."/>
            <person name="Fields C."/>
        </authorList>
    </citation>
    <scope>NUCLEOTIDE SEQUENCE [LARGE SCALE GENOMIC DNA]</scope>
    <source>
        <strain evidence="8">CR-DP1</strain>
    </source>
</reference>
<evidence type="ECO:0000256" key="5">
    <source>
        <dbReference type="PIRSR" id="PIRSR000097-2"/>
    </source>
</evidence>
<evidence type="ECO:0000256" key="4">
    <source>
        <dbReference type="PIRSR" id="PIRSR000097-1"/>
    </source>
</evidence>
<sequence>MSVPVVSLSSGHKIPALAYGLGTTWYKQSPGDIDQKTKDGIKLALSLGYRHIDGAQMYNNEAEIGSAIAESGVPRSEIFLTTKAKSWGNIEDSLAASLKLLQTDYVDLYLIHNPFGATKEQLQTAWKSMEAVANRGLAKSIGVSNYAIPQLTATLEVATIKPAVNQIEFHPYLPQDELCAFMRKHAIGLEAYGPVTPIFRATPGPIDSSVKILADKHGVSDTAVMLRWVIDQGYVSVSTSSNPQRLKAMLEDVGKFKLTEEEVAQLKDVSRAKTYRHFMPDKFQAMGVVP</sequence>
<evidence type="ECO:0000259" key="7">
    <source>
        <dbReference type="Pfam" id="PF00248"/>
    </source>
</evidence>
<dbReference type="InterPro" id="IPR036812">
    <property type="entry name" value="NAD(P)_OxRdtase_dom_sf"/>
</dbReference>
<dbReference type="InterPro" id="IPR020471">
    <property type="entry name" value="AKR"/>
</dbReference>
<dbReference type="Proteomes" id="UP000033483">
    <property type="component" value="Unassembled WGS sequence"/>
</dbReference>
<dbReference type="InterPro" id="IPR018170">
    <property type="entry name" value="Aldo/ket_reductase_CS"/>
</dbReference>
<evidence type="ECO:0000256" key="3">
    <source>
        <dbReference type="ARBA" id="ARBA00023002"/>
    </source>
</evidence>
<evidence type="ECO:0000313" key="9">
    <source>
        <dbReference type="Proteomes" id="UP000033483"/>
    </source>
</evidence>
<evidence type="ECO:0000256" key="2">
    <source>
        <dbReference type="ARBA" id="ARBA00022857"/>
    </source>
</evidence>
<dbReference type="GO" id="GO:0016616">
    <property type="term" value="F:oxidoreductase activity, acting on the CH-OH group of donors, NAD or NADP as acceptor"/>
    <property type="evidence" value="ECO:0007669"/>
    <property type="project" value="UniProtKB-ARBA"/>
</dbReference>
<dbReference type="InterPro" id="IPR023210">
    <property type="entry name" value="NADP_OxRdtase_dom"/>
</dbReference>
<dbReference type="AlphaFoldDB" id="A0A0F4ZKX7"/>
<keyword evidence="9" id="KW-1185">Reference proteome</keyword>
<keyword evidence="3" id="KW-0560">Oxidoreductase</keyword>
<name>A0A0F4ZKX7_9PEZI</name>
<dbReference type="PROSITE" id="PS00062">
    <property type="entry name" value="ALDOKETO_REDUCTASE_2"/>
    <property type="match status" value="1"/>
</dbReference>
<organism evidence="8 9">
    <name type="scientific">Thielaviopsis punctulata</name>
    <dbReference type="NCBI Taxonomy" id="72032"/>
    <lineage>
        <taxon>Eukaryota</taxon>
        <taxon>Fungi</taxon>
        <taxon>Dikarya</taxon>
        <taxon>Ascomycota</taxon>
        <taxon>Pezizomycotina</taxon>
        <taxon>Sordariomycetes</taxon>
        <taxon>Hypocreomycetidae</taxon>
        <taxon>Microascales</taxon>
        <taxon>Ceratocystidaceae</taxon>
        <taxon>Thielaviopsis</taxon>
    </lineage>
</organism>
<keyword evidence="2" id="KW-0521">NADP</keyword>
<feature type="binding site" evidence="5">
    <location>
        <position position="112"/>
    </location>
    <ligand>
        <name>substrate</name>
    </ligand>
</feature>
<dbReference type="CDD" id="cd19120">
    <property type="entry name" value="AKR_AKR3C2-3"/>
    <property type="match status" value="1"/>
</dbReference>
<dbReference type="OrthoDB" id="416253at2759"/>
<evidence type="ECO:0000313" key="8">
    <source>
        <dbReference type="EMBL" id="KKA30786.1"/>
    </source>
</evidence>
<evidence type="ECO:0000256" key="6">
    <source>
        <dbReference type="PIRSR" id="PIRSR000097-3"/>
    </source>
</evidence>
<gene>
    <name evidence="8" type="ORF">TD95_004362</name>
</gene>
<dbReference type="PROSITE" id="PS00798">
    <property type="entry name" value="ALDOKETO_REDUCTASE_1"/>
    <property type="match status" value="1"/>
</dbReference>
<dbReference type="SUPFAM" id="SSF51430">
    <property type="entry name" value="NAD(P)-linked oxidoreductase"/>
    <property type="match status" value="1"/>
</dbReference>
<dbReference type="PANTHER" id="PTHR43827">
    <property type="entry name" value="2,5-DIKETO-D-GLUCONIC ACID REDUCTASE"/>
    <property type="match status" value="1"/>
</dbReference>
<dbReference type="PANTHER" id="PTHR43827:SF3">
    <property type="entry name" value="NADP-DEPENDENT OXIDOREDUCTASE DOMAIN-CONTAINING PROTEIN"/>
    <property type="match status" value="1"/>
</dbReference>